<protein>
    <recommendedName>
        <fullName evidence="9">C2H2-type domain-containing protein</fullName>
    </recommendedName>
</protein>
<dbReference type="Pfam" id="PF12171">
    <property type="entry name" value="zf-C2H2_jaz"/>
    <property type="match status" value="1"/>
</dbReference>
<keyword evidence="7 8" id="KW-0067">ATP-binding</keyword>
<dbReference type="Proteomes" id="UP001154078">
    <property type="component" value="Chromosome 1"/>
</dbReference>
<evidence type="ECO:0000256" key="2">
    <source>
        <dbReference type="ARBA" id="ARBA00022679"/>
    </source>
</evidence>
<evidence type="ECO:0000256" key="3">
    <source>
        <dbReference type="ARBA" id="ARBA00022723"/>
    </source>
</evidence>
<gene>
    <name evidence="10" type="ORF">MELIAE_LOCUS1756</name>
</gene>
<reference evidence="10" key="1">
    <citation type="submission" date="2021-12" db="EMBL/GenBank/DDBJ databases">
        <authorList>
            <person name="King R."/>
        </authorList>
    </citation>
    <scope>NUCLEOTIDE SEQUENCE</scope>
</reference>
<comment type="similarity">
    <text evidence="1 8">Belongs to the IPP transferase family.</text>
</comment>
<dbReference type="GO" id="GO:0005524">
    <property type="term" value="F:ATP binding"/>
    <property type="evidence" value="ECO:0007669"/>
    <property type="project" value="UniProtKB-KW"/>
</dbReference>
<dbReference type="EMBL" id="OV121132">
    <property type="protein sequence ID" value="CAH0547853.1"/>
    <property type="molecule type" value="Genomic_DNA"/>
</dbReference>
<evidence type="ECO:0000256" key="1">
    <source>
        <dbReference type="ARBA" id="ARBA00005842"/>
    </source>
</evidence>
<dbReference type="NCBIfam" id="TIGR00174">
    <property type="entry name" value="miaA"/>
    <property type="match status" value="1"/>
</dbReference>
<dbReference type="SUPFAM" id="SSF57667">
    <property type="entry name" value="beta-beta-alpha zinc fingers"/>
    <property type="match status" value="1"/>
</dbReference>
<dbReference type="OrthoDB" id="775260at2759"/>
<dbReference type="Pfam" id="PF01715">
    <property type="entry name" value="IPPT"/>
    <property type="match status" value="1"/>
</dbReference>
<accession>A0A9P0FD27</accession>
<dbReference type="InterPro" id="IPR018022">
    <property type="entry name" value="IPT"/>
</dbReference>
<evidence type="ECO:0000256" key="8">
    <source>
        <dbReference type="RuleBase" id="RU003785"/>
    </source>
</evidence>
<keyword evidence="6" id="KW-0862">Zinc</keyword>
<dbReference type="GO" id="GO:0052381">
    <property type="term" value="F:tRNA dimethylallyltransferase activity"/>
    <property type="evidence" value="ECO:0007669"/>
    <property type="project" value="InterPro"/>
</dbReference>
<keyword evidence="4 8" id="KW-0547">Nucleotide-binding</keyword>
<dbReference type="InterPro" id="IPR013087">
    <property type="entry name" value="Znf_C2H2_type"/>
</dbReference>
<organism evidence="10 11">
    <name type="scientific">Brassicogethes aeneus</name>
    <name type="common">Rape pollen beetle</name>
    <name type="synonym">Meligethes aeneus</name>
    <dbReference type="NCBI Taxonomy" id="1431903"/>
    <lineage>
        <taxon>Eukaryota</taxon>
        <taxon>Metazoa</taxon>
        <taxon>Ecdysozoa</taxon>
        <taxon>Arthropoda</taxon>
        <taxon>Hexapoda</taxon>
        <taxon>Insecta</taxon>
        <taxon>Pterygota</taxon>
        <taxon>Neoptera</taxon>
        <taxon>Endopterygota</taxon>
        <taxon>Coleoptera</taxon>
        <taxon>Polyphaga</taxon>
        <taxon>Cucujiformia</taxon>
        <taxon>Nitidulidae</taxon>
        <taxon>Meligethinae</taxon>
        <taxon>Brassicogethes</taxon>
    </lineage>
</organism>
<keyword evidence="2 8" id="KW-0808">Transferase</keyword>
<evidence type="ECO:0000259" key="9">
    <source>
        <dbReference type="PROSITE" id="PS00028"/>
    </source>
</evidence>
<dbReference type="InterPro" id="IPR027417">
    <property type="entry name" value="P-loop_NTPase"/>
</dbReference>
<dbReference type="AlphaFoldDB" id="A0A9P0FD27"/>
<dbReference type="PANTHER" id="PTHR11088:SF89">
    <property type="entry name" value="TRNA DIMETHYLALLYLTRANSFERASE"/>
    <property type="match status" value="1"/>
</dbReference>
<dbReference type="GO" id="GO:0006400">
    <property type="term" value="P:tRNA modification"/>
    <property type="evidence" value="ECO:0007669"/>
    <property type="project" value="TreeGrafter"/>
</dbReference>
<evidence type="ECO:0000256" key="7">
    <source>
        <dbReference type="ARBA" id="ARBA00022840"/>
    </source>
</evidence>
<dbReference type="InterPro" id="IPR039657">
    <property type="entry name" value="Dimethylallyltransferase"/>
</dbReference>
<dbReference type="PANTHER" id="PTHR11088">
    <property type="entry name" value="TRNA DIMETHYLALLYLTRANSFERASE"/>
    <property type="match status" value="1"/>
</dbReference>
<dbReference type="PROSITE" id="PS00028">
    <property type="entry name" value="ZINC_FINGER_C2H2_1"/>
    <property type="match status" value="1"/>
</dbReference>
<dbReference type="SUPFAM" id="SSF52540">
    <property type="entry name" value="P-loop containing nucleoside triphosphate hydrolases"/>
    <property type="match status" value="2"/>
</dbReference>
<dbReference type="Gene3D" id="1.10.20.140">
    <property type="match status" value="1"/>
</dbReference>
<dbReference type="Gene3D" id="3.30.160.60">
    <property type="entry name" value="Classic Zinc Finger"/>
    <property type="match status" value="1"/>
</dbReference>
<evidence type="ECO:0000256" key="4">
    <source>
        <dbReference type="ARBA" id="ARBA00022741"/>
    </source>
</evidence>
<keyword evidence="5" id="KW-0863">Zinc-finger</keyword>
<evidence type="ECO:0000256" key="6">
    <source>
        <dbReference type="ARBA" id="ARBA00022833"/>
    </source>
</evidence>
<dbReference type="GO" id="GO:0005739">
    <property type="term" value="C:mitochondrion"/>
    <property type="evidence" value="ECO:0007669"/>
    <property type="project" value="TreeGrafter"/>
</dbReference>
<sequence>MGSRLPLVVILGSTGTGKTKLSLELAQKFGGEIIGADSMQVYKSLDIITAKATKEEQSVAPHHLIDILEPNETCTVLEYRNKAVSIIDDLFSKNKMPIVVGGTNYYIESLLWKILVEHTNKLLSKPGILPNNEQELPSEELHKKLKLLDPAMANRLHPQNKRKILRSLEVLYQKGKKLSEIFDEQRSSKGGSLYGGGLRYENALIFWLKCEQETLDKRLDDRVDKMVEEGLVKELTSFHSAFNLDSEPDYTRGVFQSIGFKEFHSYLVLNEEERKSGMGIKKLNEGIELLKLVTRRYARKQNKWTMNRFLGRNDRKVPPIYALDTSDVACWTSNATVPAMDVVQSFMWCKECEVRPLQKMSCSSKPNAEDETFNCEVCDRVFVGKFQWEVHRKSNNHRKRLEGRKKQKEQDKG</sequence>
<dbReference type="Gene3D" id="3.40.50.300">
    <property type="entry name" value="P-loop containing nucleotide triphosphate hydrolases"/>
    <property type="match status" value="1"/>
</dbReference>
<dbReference type="GO" id="GO:0008270">
    <property type="term" value="F:zinc ion binding"/>
    <property type="evidence" value="ECO:0007669"/>
    <property type="project" value="UniProtKB-KW"/>
</dbReference>
<evidence type="ECO:0000313" key="11">
    <source>
        <dbReference type="Proteomes" id="UP001154078"/>
    </source>
</evidence>
<dbReference type="InterPro" id="IPR036236">
    <property type="entry name" value="Znf_C2H2_sf"/>
</dbReference>
<dbReference type="HAMAP" id="MF_00185">
    <property type="entry name" value="IPP_trans"/>
    <property type="match status" value="1"/>
</dbReference>
<keyword evidence="11" id="KW-1185">Reference proteome</keyword>
<feature type="domain" description="C2H2-type" evidence="9">
    <location>
        <begin position="375"/>
        <end position="397"/>
    </location>
</feature>
<name>A0A9P0FD27_BRAAE</name>
<evidence type="ECO:0000313" key="10">
    <source>
        <dbReference type="EMBL" id="CAH0547853.1"/>
    </source>
</evidence>
<proteinExistence type="inferred from homology"/>
<keyword evidence="3" id="KW-0479">Metal-binding</keyword>
<dbReference type="InterPro" id="IPR022755">
    <property type="entry name" value="Znf_C2H2_jaz"/>
</dbReference>
<evidence type="ECO:0000256" key="5">
    <source>
        <dbReference type="ARBA" id="ARBA00022771"/>
    </source>
</evidence>